<organism evidence="1 2">
    <name type="scientific">Ilyodon furcidens</name>
    <name type="common">goldbreast splitfin</name>
    <dbReference type="NCBI Taxonomy" id="33524"/>
    <lineage>
        <taxon>Eukaryota</taxon>
        <taxon>Metazoa</taxon>
        <taxon>Chordata</taxon>
        <taxon>Craniata</taxon>
        <taxon>Vertebrata</taxon>
        <taxon>Euteleostomi</taxon>
        <taxon>Actinopterygii</taxon>
        <taxon>Neopterygii</taxon>
        <taxon>Teleostei</taxon>
        <taxon>Neoteleostei</taxon>
        <taxon>Acanthomorphata</taxon>
        <taxon>Ovalentaria</taxon>
        <taxon>Atherinomorphae</taxon>
        <taxon>Cyprinodontiformes</taxon>
        <taxon>Goodeidae</taxon>
        <taxon>Ilyodon</taxon>
    </lineage>
</organism>
<gene>
    <name evidence="1" type="ORF">ILYODFUR_004896</name>
</gene>
<accession>A0ABV0T5G8</accession>
<evidence type="ECO:0000313" key="1">
    <source>
        <dbReference type="EMBL" id="MEQ2228064.1"/>
    </source>
</evidence>
<proteinExistence type="predicted"/>
<comment type="caution">
    <text evidence="1">The sequence shown here is derived from an EMBL/GenBank/DDBJ whole genome shotgun (WGS) entry which is preliminary data.</text>
</comment>
<name>A0ABV0T5G8_9TELE</name>
<reference evidence="1 2" key="1">
    <citation type="submission" date="2021-06" db="EMBL/GenBank/DDBJ databases">
        <authorList>
            <person name="Palmer J.M."/>
        </authorList>
    </citation>
    <scope>NUCLEOTIDE SEQUENCE [LARGE SCALE GENOMIC DNA]</scope>
    <source>
        <strain evidence="2">if_2019</strain>
        <tissue evidence="1">Muscle</tissue>
    </source>
</reference>
<sequence length="117" mass="13070">MFPPCSLCLAKLNANTQKADELISAQINAFFVWDVVATSVRTKTQLHSTSTSTRAAAVRGPHRGVTRRGTRRGGQIKDEDYLKIKRVCTKRDASNSSGLQQECRLEEIKKCLHLLQL</sequence>
<protein>
    <submittedName>
        <fullName evidence="1">Uncharacterized protein</fullName>
    </submittedName>
</protein>
<keyword evidence="2" id="KW-1185">Reference proteome</keyword>
<dbReference type="EMBL" id="JAHRIQ010023447">
    <property type="protein sequence ID" value="MEQ2228064.1"/>
    <property type="molecule type" value="Genomic_DNA"/>
</dbReference>
<dbReference type="Proteomes" id="UP001482620">
    <property type="component" value="Unassembled WGS sequence"/>
</dbReference>
<evidence type="ECO:0000313" key="2">
    <source>
        <dbReference type="Proteomes" id="UP001482620"/>
    </source>
</evidence>